<dbReference type="Proteomes" id="UP000700596">
    <property type="component" value="Unassembled WGS sequence"/>
</dbReference>
<gene>
    <name evidence="2" type="ORF">B0J11DRAFT_574821</name>
</gene>
<proteinExistence type="predicted"/>
<evidence type="ECO:0000256" key="1">
    <source>
        <dbReference type="SAM" id="SignalP"/>
    </source>
</evidence>
<evidence type="ECO:0000313" key="2">
    <source>
        <dbReference type="EMBL" id="KAH7138876.1"/>
    </source>
</evidence>
<reference evidence="2" key="1">
    <citation type="journal article" date="2021" name="Nat. Commun.">
        <title>Genetic determinants of endophytism in the Arabidopsis root mycobiome.</title>
        <authorList>
            <person name="Mesny F."/>
            <person name="Miyauchi S."/>
            <person name="Thiergart T."/>
            <person name="Pickel B."/>
            <person name="Atanasova L."/>
            <person name="Karlsson M."/>
            <person name="Huettel B."/>
            <person name="Barry K.W."/>
            <person name="Haridas S."/>
            <person name="Chen C."/>
            <person name="Bauer D."/>
            <person name="Andreopoulos W."/>
            <person name="Pangilinan J."/>
            <person name="LaButti K."/>
            <person name="Riley R."/>
            <person name="Lipzen A."/>
            <person name="Clum A."/>
            <person name="Drula E."/>
            <person name="Henrissat B."/>
            <person name="Kohler A."/>
            <person name="Grigoriev I.V."/>
            <person name="Martin F.M."/>
            <person name="Hacquard S."/>
        </authorList>
    </citation>
    <scope>NUCLEOTIDE SEQUENCE</scope>
    <source>
        <strain evidence="2">MPI-CAGE-CH-0243</strain>
    </source>
</reference>
<organism evidence="2 3">
    <name type="scientific">Dendryphion nanum</name>
    <dbReference type="NCBI Taxonomy" id="256645"/>
    <lineage>
        <taxon>Eukaryota</taxon>
        <taxon>Fungi</taxon>
        <taxon>Dikarya</taxon>
        <taxon>Ascomycota</taxon>
        <taxon>Pezizomycotina</taxon>
        <taxon>Dothideomycetes</taxon>
        <taxon>Pleosporomycetidae</taxon>
        <taxon>Pleosporales</taxon>
        <taxon>Torulaceae</taxon>
        <taxon>Dendryphion</taxon>
    </lineage>
</organism>
<protein>
    <submittedName>
        <fullName evidence="2">Uncharacterized protein</fullName>
    </submittedName>
</protein>
<feature type="chain" id="PRO_5040127638" evidence="1">
    <location>
        <begin position="18"/>
        <end position="186"/>
    </location>
</feature>
<keyword evidence="3" id="KW-1185">Reference proteome</keyword>
<comment type="caution">
    <text evidence="2">The sequence shown here is derived from an EMBL/GenBank/DDBJ whole genome shotgun (WGS) entry which is preliminary data.</text>
</comment>
<sequence length="186" mass="18781">MRSRALFTLLLPTFAASHVLLPEARPASTPASAIAPIATASRSTLDLVVPGAAIAEKLDLRQAPANPNDPAPPKYNPNPAAPAVTTAPIPKVGEPVDTFSTTILWVETWIDKTFQTWVPKTVVVSFAAVPRPAALPGVGSVGMGSITGLTGVTKTVIAAAPARPTGWGVGVGVGLGVAAGLAGLIV</sequence>
<evidence type="ECO:0000313" key="3">
    <source>
        <dbReference type="Proteomes" id="UP000700596"/>
    </source>
</evidence>
<dbReference type="OrthoDB" id="5406216at2759"/>
<accession>A0A9P9EKT6</accession>
<name>A0A9P9EKT6_9PLEO</name>
<dbReference type="EMBL" id="JAGMWT010000001">
    <property type="protein sequence ID" value="KAH7138876.1"/>
    <property type="molecule type" value="Genomic_DNA"/>
</dbReference>
<keyword evidence="1" id="KW-0732">Signal</keyword>
<feature type="signal peptide" evidence="1">
    <location>
        <begin position="1"/>
        <end position="17"/>
    </location>
</feature>
<dbReference type="AlphaFoldDB" id="A0A9P9EKT6"/>